<protein>
    <submittedName>
        <fullName evidence="3">Uncharacterized protein</fullName>
    </submittedName>
</protein>
<dbReference type="Proteomes" id="UP000572051">
    <property type="component" value="Unassembled WGS sequence"/>
</dbReference>
<feature type="transmembrane region" description="Helical" evidence="2">
    <location>
        <begin position="26"/>
        <end position="47"/>
    </location>
</feature>
<reference evidence="3 4" key="1">
    <citation type="submission" date="2020-07" db="EMBL/GenBank/DDBJ databases">
        <title>Sequencing the genomes of 1000 actinobacteria strains.</title>
        <authorList>
            <person name="Klenk H.-P."/>
        </authorList>
    </citation>
    <scope>NUCLEOTIDE SEQUENCE [LARGE SCALE GENOMIC DNA]</scope>
    <source>
        <strain evidence="3 4">DSM 44442</strain>
    </source>
</reference>
<accession>A0A7Z0EMQ4</accession>
<comment type="caution">
    <text evidence="3">The sequence shown here is derived from an EMBL/GenBank/DDBJ whole genome shotgun (WGS) entry which is preliminary data.</text>
</comment>
<keyword evidence="4" id="KW-1185">Reference proteome</keyword>
<proteinExistence type="predicted"/>
<sequence length="214" mass="23329">MSDVSLAEMEAYERERERRRQVFRRVLFWAPLGVAVLMLAMGGLSVWSASSGHDADRAEVAALVEERQAEAQAAEDEFHDAWSDVLAGSSAVRAERLENDREAVRILLSEAVEEEEDVSVGLAGAEDHPALFEELGRDGVPGLDAAAQARLGPVEPVLTGIEGMDYSYFAFVEIQNADDEERTVAALALEWSTDAEGAITEIDADWTQGPPEHS</sequence>
<dbReference type="AlphaFoldDB" id="A0A7Z0EMQ4"/>
<keyword evidence="1" id="KW-0175">Coiled coil</keyword>
<keyword evidence="2" id="KW-0812">Transmembrane</keyword>
<feature type="coiled-coil region" evidence="1">
    <location>
        <begin position="57"/>
        <end position="114"/>
    </location>
</feature>
<evidence type="ECO:0000256" key="2">
    <source>
        <dbReference type="SAM" id="Phobius"/>
    </source>
</evidence>
<dbReference type="EMBL" id="JACCFS010000001">
    <property type="protein sequence ID" value="NYJ34901.1"/>
    <property type="molecule type" value="Genomic_DNA"/>
</dbReference>
<keyword evidence="2" id="KW-0472">Membrane</keyword>
<organism evidence="3 4">
    <name type="scientific">Nocardiopsis aegyptia</name>
    <dbReference type="NCBI Taxonomy" id="220378"/>
    <lineage>
        <taxon>Bacteria</taxon>
        <taxon>Bacillati</taxon>
        <taxon>Actinomycetota</taxon>
        <taxon>Actinomycetes</taxon>
        <taxon>Streptosporangiales</taxon>
        <taxon>Nocardiopsidaceae</taxon>
        <taxon>Nocardiopsis</taxon>
    </lineage>
</organism>
<evidence type="ECO:0000256" key="1">
    <source>
        <dbReference type="SAM" id="Coils"/>
    </source>
</evidence>
<name>A0A7Z0EMQ4_9ACTN</name>
<keyword evidence="2" id="KW-1133">Transmembrane helix</keyword>
<gene>
    <name evidence="3" type="ORF">HNR10_002782</name>
</gene>
<evidence type="ECO:0000313" key="3">
    <source>
        <dbReference type="EMBL" id="NYJ34901.1"/>
    </source>
</evidence>
<evidence type="ECO:0000313" key="4">
    <source>
        <dbReference type="Proteomes" id="UP000572051"/>
    </source>
</evidence>
<dbReference type="RefSeq" id="WP_312889261.1">
    <property type="nucleotide sequence ID" value="NZ_JACCFS010000001.1"/>
</dbReference>